<evidence type="ECO:0000256" key="2">
    <source>
        <dbReference type="ARBA" id="ARBA00008598"/>
    </source>
</evidence>
<dbReference type="Gene3D" id="3.40.50.300">
    <property type="entry name" value="P-loop containing nucleotide triphosphate hydrolases"/>
    <property type="match status" value="2"/>
</dbReference>
<dbReference type="EC" id="3.1.21.3" evidence="3"/>
<evidence type="ECO:0000256" key="4">
    <source>
        <dbReference type="ARBA" id="ARBA00022722"/>
    </source>
</evidence>
<comment type="catalytic activity">
    <reaction evidence="1">
        <text>Endonucleolytic cleavage of DNA to give random double-stranded fragments with terminal 5'-phosphates, ATP is simultaneously hydrolyzed.</text>
        <dbReference type="EC" id="3.1.21.3"/>
    </reaction>
</comment>
<dbReference type="InterPro" id="IPR014001">
    <property type="entry name" value="Helicase_ATP-bd"/>
</dbReference>
<keyword evidence="4" id="KW-0540">Nuclease</keyword>
<dbReference type="InterPro" id="IPR055180">
    <property type="entry name" value="HsdR_RecA-like_helicase_dom_2"/>
</dbReference>
<comment type="caution">
    <text evidence="12">The sequence shown here is derived from an EMBL/GenBank/DDBJ whole genome shotgun (WGS) entry which is preliminary data.</text>
</comment>
<dbReference type="PANTHER" id="PTHR30195">
    <property type="entry name" value="TYPE I SITE-SPECIFIC DEOXYRIBONUCLEASE PROTEIN SUBUNIT M AND R"/>
    <property type="match status" value="1"/>
</dbReference>
<keyword evidence="7" id="KW-0255">Endonuclease</keyword>
<evidence type="ECO:0000256" key="9">
    <source>
        <dbReference type="ARBA" id="ARBA00022840"/>
    </source>
</evidence>
<dbReference type="OrthoDB" id="9758243at2"/>
<dbReference type="InterPro" id="IPR027417">
    <property type="entry name" value="P-loop_NTPase"/>
</dbReference>
<evidence type="ECO:0000259" key="11">
    <source>
        <dbReference type="PROSITE" id="PS51192"/>
    </source>
</evidence>
<comment type="similarity">
    <text evidence="2">Belongs to the HsdR family.</text>
</comment>
<evidence type="ECO:0000256" key="1">
    <source>
        <dbReference type="ARBA" id="ARBA00000851"/>
    </source>
</evidence>
<evidence type="ECO:0000256" key="3">
    <source>
        <dbReference type="ARBA" id="ARBA00012654"/>
    </source>
</evidence>
<dbReference type="PROSITE" id="PS51192">
    <property type="entry name" value="HELICASE_ATP_BIND_1"/>
    <property type="match status" value="1"/>
</dbReference>
<dbReference type="CDD" id="cd18800">
    <property type="entry name" value="SF2_C_EcoR124I-like"/>
    <property type="match status" value="1"/>
</dbReference>
<dbReference type="Pfam" id="PF22679">
    <property type="entry name" value="T1R_D3-like"/>
    <property type="match status" value="1"/>
</dbReference>
<dbReference type="InterPro" id="IPR051268">
    <property type="entry name" value="Type-I_R_enzyme_R_subunit"/>
</dbReference>
<feature type="domain" description="Helicase ATP-binding" evidence="11">
    <location>
        <begin position="367"/>
        <end position="551"/>
    </location>
</feature>
<dbReference type="InterPro" id="IPR007409">
    <property type="entry name" value="Restrct_endonuc_type1_HsdR_N"/>
</dbReference>
<reference evidence="12 13" key="1">
    <citation type="submission" date="2017-08" db="EMBL/GenBank/DDBJ databases">
        <title>Reclassification of Bisgaard taxon 37 and 44.</title>
        <authorList>
            <person name="Christensen H."/>
        </authorList>
    </citation>
    <scope>NUCLEOTIDE SEQUENCE [LARGE SCALE GENOMIC DNA]</scope>
    <source>
        <strain evidence="12 13">B96_3</strain>
    </source>
</reference>
<dbReference type="RefSeq" id="WP_119524618.1">
    <property type="nucleotide sequence ID" value="NZ_NRHC01000022.1"/>
</dbReference>
<keyword evidence="5" id="KW-0547">Nucleotide-binding</keyword>
<evidence type="ECO:0000256" key="7">
    <source>
        <dbReference type="ARBA" id="ARBA00022759"/>
    </source>
</evidence>
<evidence type="ECO:0000256" key="5">
    <source>
        <dbReference type="ARBA" id="ARBA00022741"/>
    </source>
</evidence>
<dbReference type="Proteomes" id="UP000265691">
    <property type="component" value="Unassembled WGS sequence"/>
</dbReference>
<keyword evidence="9" id="KW-0067">ATP-binding</keyword>
<dbReference type="CDD" id="cd22332">
    <property type="entry name" value="HsdR_N"/>
    <property type="match status" value="1"/>
</dbReference>
<organism evidence="12 13">
    <name type="scientific">Psittacicella hinzii</name>
    <dbReference type="NCBI Taxonomy" id="2028575"/>
    <lineage>
        <taxon>Bacteria</taxon>
        <taxon>Pseudomonadati</taxon>
        <taxon>Pseudomonadota</taxon>
        <taxon>Gammaproteobacteria</taxon>
        <taxon>Pasteurellales</taxon>
        <taxon>Psittacicellaceae</taxon>
        <taxon>Psittacicella</taxon>
    </lineage>
</organism>
<dbReference type="InterPro" id="IPR040980">
    <property type="entry name" value="SWI2_SNF2"/>
</dbReference>
<dbReference type="GO" id="GO:0009307">
    <property type="term" value="P:DNA restriction-modification system"/>
    <property type="evidence" value="ECO:0007669"/>
    <property type="project" value="UniProtKB-KW"/>
</dbReference>
<protein>
    <recommendedName>
        <fullName evidence="3">type I site-specific deoxyribonuclease</fullName>
        <ecNumber evidence="3">3.1.21.3</ecNumber>
    </recommendedName>
</protein>
<keyword evidence="6" id="KW-0680">Restriction system</keyword>
<dbReference type="AlphaFoldDB" id="A0A3A1Y985"/>
<dbReference type="SUPFAM" id="SSF52540">
    <property type="entry name" value="P-loop containing nucleoside triphosphate hydrolases"/>
    <property type="match status" value="2"/>
</dbReference>
<dbReference type="Pfam" id="PF04313">
    <property type="entry name" value="HSDR_N"/>
    <property type="match status" value="1"/>
</dbReference>
<proteinExistence type="inferred from homology"/>
<sequence>MEIKTEAAFQKELISHLQNLGWEDLDPDNHHTSIEKIEKNLISIIQANNRTILERTDCGNPEFTEQEANDILKKLREKFPQPREHYPLPLPVFAHQYLKGTGGVQLDKDLLKRKVDGKEVGIPLILFTEAGYENIPENKAFLDNNYPDYKVRFQLAQEVKLKLEDAYLNLNQVRKSNRLDLVLFINGFPLFLIENKRGDKILNSEYDNNGTAIEQLEHYFNDISENKTSLLNTLQVGVALKESQARYFARPSGRKINRKFVFTWNSKKRRAGDENIPENIFLASDDYKEFVDQCLNPRDAHKLISNYILTRVTKTNDADLVLMRQYQVEAAEACIKRIKEIKFNQRNKMLRLPDQLLEVGQDNLSTVNTNVCNLLGYVWHTTGSGKTVTSFKVAEQARKIRGIDKVVFVVDRIDLEEQTYDCFTNHVRDHKTDSDISVSSVRHPADIDEKRKTQKERLLSKLKKSKKEIITTTLQTLASIDKKDLKRNFKNKEEQPNILFICDEAHRSTSGENVENIRNNFEYSAWLGFTGTPDAIQEKPTHTIFGKQLHAYTIAQAVADNNVCGFKVEYKELEFLDKGQVVSIKNFLELVNKVKYDDVLESEKYQDPNFYHDFVKELTKRKLGNSTYLEALNRKVVGNILETFNQYTRNRAFNAVLTTFSIDNAISMYKLFKEEQEKEKAKHGDEYKPLRIAILFSSASSHDDGRNVKDEFPDFNDLEADTNEVNSKSRVQDQEEIMEDFKATFSDMPVTSWVDYEDKVCTLVKERNRTEKHAIDLVIVVNKLLTGFDAPTINTLFVHKILSGANLIQAYSRTNRVAEGKEFGNIVNYFMTSLAKENFETAIKKYSAVLELEELRANKVVQKDFADLVIDLENNYVELQQVGFDEFNIEKGTPAQLLSELTNLSSDDEIIDIGPRLLKPLKKLEQTFDAIKTYAPIYDAHNNLVSGYNSETFFSDNDLTRIAKNGKDFEENYIHNTKRATLEIRETIRGKNKEERELLRDQLDKCLQEAGELKFALDKKEPITADKPYLFNVVLQIEARNKSTDKDGREKNYITTFAEDFNSFPGIRETEFYKCVDLMEEYSNYNNTTQDFSFTRPTVEAIYDFAKNNLNGIQQLTADTLTKFFDEELIKILKSKTGINDSNEDLYSILDDARHFIYSGQDPTKSENYSDFIDNQDFEIKNQFIALCYKSSAIHKIAESLIDKTTSK</sequence>
<dbReference type="GO" id="GO:0009035">
    <property type="term" value="F:type I site-specific deoxyribonuclease activity"/>
    <property type="evidence" value="ECO:0007669"/>
    <property type="project" value="UniProtKB-EC"/>
</dbReference>
<dbReference type="GO" id="GO:0005524">
    <property type="term" value="F:ATP binding"/>
    <property type="evidence" value="ECO:0007669"/>
    <property type="project" value="UniProtKB-KW"/>
</dbReference>
<accession>A0A3A1Y985</accession>
<evidence type="ECO:0000313" key="12">
    <source>
        <dbReference type="EMBL" id="RIY33886.1"/>
    </source>
</evidence>
<evidence type="ECO:0000256" key="10">
    <source>
        <dbReference type="ARBA" id="ARBA00023125"/>
    </source>
</evidence>
<keyword evidence="13" id="KW-1185">Reference proteome</keyword>
<keyword evidence="8" id="KW-0378">Hydrolase</keyword>
<dbReference type="EMBL" id="NRHC01000022">
    <property type="protein sequence ID" value="RIY33886.1"/>
    <property type="molecule type" value="Genomic_DNA"/>
</dbReference>
<evidence type="ECO:0000256" key="6">
    <source>
        <dbReference type="ARBA" id="ARBA00022747"/>
    </source>
</evidence>
<dbReference type="GO" id="GO:0003677">
    <property type="term" value="F:DNA binding"/>
    <property type="evidence" value="ECO:0007669"/>
    <property type="project" value="UniProtKB-KW"/>
</dbReference>
<gene>
    <name evidence="12" type="ORF">CKF54_02025</name>
</gene>
<dbReference type="PANTHER" id="PTHR30195:SF16">
    <property type="entry name" value="TYPE I RESTRICTION ENZYME ENDONUCLEASE SUBUNIT"/>
    <property type="match status" value="1"/>
</dbReference>
<dbReference type="SMART" id="SM00487">
    <property type="entry name" value="DEXDc"/>
    <property type="match status" value="1"/>
</dbReference>
<dbReference type="Gene3D" id="3.90.1570.50">
    <property type="match status" value="1"/>
</dbReference>
<evidence type="ECO:0000256" key="8">
    <source>
        <dbReference type="ARBA" id="ARBA00022801"/>
    </source>
</evidence>
<name>A0A3A1Y985_9GAMM</name>
<dbReference type="Pfam" id="PF18766">
    <property type="entry name" value="SWI2_SNF2"/>
    <property type="match status" value="1"/>
</dbReference>
<evidence type="ECO:0000313" key="13">
    <source>
        <dbReference type="Proteomes" id="UP000265691"/>
    </source>
</evidence>
<keyword evidence="10" id="KW-0238">DNA-binding</keyword>